<evidence type="ECO:0000256" key="1">
    <source>
        <dbReference type="ARBA" id="ARBA00022679"/>
    </source>
</evidence>
<dbReference type="SUPFAM" id="SSF53448">
    <property type="entry name" value="Nucleotide-diphospho-sugar transferases"/>
    <property type="match status" value="1"/>
</dbReference>
<dbReference type="GO" id="GO:0016020">
    <property type="term" value="C:membrane"/>
    <property type="evidence" value="ECO:0007669"/>
    <property type="project" value="GOC"/>
</dbReference>
<name>A0A0G4HU47_9ALVE</name>
<dbReference type="Pfam" id="PF04488">
    <property type="entry name" value="Gly_transf_sug"/>
    <property type="match status" value="1"/>
</dbReference>
<keyword evidence="1" id="KW-0808">Transferase</keyword>
<proteinExistence type="predicted"/>
<dbReference type="PANTHER" id="PTHR32385:SF15">
    <property type="entry name" value="INOSITOL PHOSPHOCERAMIDE MANNOSYLTRANSFERASE 1"/>
    <property type="match status" value="1"/>
</dbReference>
<dbReference type="InterPro" id="IPR007577">
    <property type="entry name" value="GlycoTrfase_DXD_sugar-bd_CS"/>
</dbReference>
<dbReference type="InterPro" id="IPR051706">
    <property type="entry name" value="Glycosyltransferase_domain"/>
</dbReference>
<dbReference type="EMBL" id="CDMZ01003884">
    <property type="protein sequence ID" value="CEM47935.1"/>
    <property type="molecule type" value="Genomic_DNA"/>
</dbReference>
<gene>
    <name evidence="2" type="ORF">Cvel_31690</name>
</gene>
<accession>A0A0G4HU47</accession>
<dbReference type="Gene3D" id="3.90.550.20">
    <property type="match status" value="1"/>
</dbReference>
<dbReference type="InterPro" id="IPR029044">
    <property type="entry name" value="Nucleotide-diphossugar_trans"/>
</dbReference>
<dbReference type="GO" id="GO:0051999">
    <property type="term" value="P:mannosyl-inositol phosphorylceramide biosynthetic process"/>
    <property type="evidence" value="ECO:0007669"/>
    <property type="project" value="TreeGrafter"/>
</dbReference>
<protein>
    <submittedName>
        <fullName evidence="2">Uncharacterized protein</fullName>
    </submittedName>
</protein>
<sequence length="790" mass="88416">MSSAPHLQVANIGKHDMWTWEECEVTNAHEWQKAVDDFGSTRPKVPKHIHQIWIGPKAPPCMWLDSWRVEFMGKFKDWEYTLWGDEDVKKLSMINQDIYDREAKYQCKADILRLELLYQYGGIYIDADMLALGKSLDSAIEVAENNGGFAMGYEPDTKDKPYSILGNSVIVAAPRHPLVLMLIEYIKTIYPHKRPYLAVEWVTGPLAYTRCIVHCFLRLQGKLPFGVVPQEWFYPAFHYVPNPDAIDFSRFPNSLMFQFGYTCSGLEGYVERSNKCRKPLECRHHRNVQWPFGKLRDIRPALETRASGPIPKTVHHFCFQRNWDQRPQRWLGAWRHVFPHSAGWSHRVWTADELRELGSAKGLFGANLYASPPARMSRVSLRLLALEVLYLEGGFFGPLAAAKNLPASEAGAVAEAVVAAGGDELVDLERVDSDRGRVFEGLGVIACAPGSSGCAREIEALYRGEPLPLRGPAITPDSAAAYENFPNWDRYLGAAEIWDLAGSADGEPAEGLLHYAYSCRVPLKVAPAVSESEPPTLPKELLDVDHRVVVFTSRVAGQYRQLLDSVPGFLASLDGEHCDWDLLLLSVEWNAGDEHQLEVYRVSSGVRPPKDRKEFIGFVVDGRRAPALLHDFVGQKGEHDQQSVFDFVYSRLYNEGRSIHVAVEKFPHSREDALLLEGMGRISRAFQRVAGHPIPSSHEAGRTERHGNLFKAFYDNGQLMFEVAACPSGPSGLGGAVQWRAWNQDGGMNSEMRLSLKAGGSGDGGDLIEHCRVYFSHQVVFQANGEVVGA</sequence>
<dbReference type="AlphaFoldDB" id="A0A0G4HU47"/>
<reference evidence="2" key="1">
    <citation type="submission" date="2014-11" db="EMBL/GenBank/DDBJ databases">
        <authorList>
            <person name="Otto D Thomas"/>
            <person name="Naeem Raeece"/>
        </authorList>
    </citation>
    <scope>NUCLEOTIDE SEQUENCE</scope>
</reference>
<dbReference type="VEuPathDB" id="CryptoDB:Cvel_31690"/>
<organism evidence="2">
    <name type="scientific">Chromera velia CCMP2878</name>
    <dbReference type="NCBI Taxonomy" id="1169474"/>
    <lineage>
        <taxon>Eukaryota</taxon>
        <taxon>Sar</taxon>
        <taxon>Alveolata</taxon>
        <taxon>Colpodellida</taxon>
        <taxon>Chromeraceae</taxon>
        <taxon>Chromera</taxon>
    </lineage>
</organism>
<dbReference type="GO" id="GO:0000030">
    <property type="term" value="F:mannosyltransferase activity"/>
    <property type="evidence" value="ECO:0007669"/>
    <property type="project" value="TreeGrafter"/>
</dbReference>
<evidence type="ECO:0000313" key="2">
    <source>
        <dbReference type="EMBL" id="CEM47935.1"/>
    </source>
</evidence>
<dbReference type="PANTHER" id="PTHR32385">
    <property type="entry name" value="MANNOSYL PHOSPHORYLINOSITOL CERAMIDE SYNTHASE"/>
    <property type="match status" value="1"/>
</dbReference>